<keyword evidence="5" id="KW-1185">Reference proteome</keyword>
<dbReference type="AlphaFoldDB" id="A0AAV8UGY7"/>
<dbReference type="InterPro" id="IPR036104">
    <property type="entry name" value="BFN_sf"/>
</dbReference>
<dbReference type="SUPFAM" id="SSF103256">
    <property type="entry name" value="Hypothetical protein TM0160"/>
    <property type="match status" value="1"/>
</dbReference>
<feature type="domain" description="BFN" evidence="3">
    <location>
        <begin position="46"/>
        <end position="185"/>
    </location>
</feature>
<gene>
    <name evidence="4" type="ORF">NDN08_003975</name>
</gene>
<name>A0AAV8UGY7_9RHOD</name>
<dbReference type="PROSITE" id="PS51658">
    <property type="entry name" value="BFN"/>
    <property type="match status" value="1"/>
</dbReference>
<organism evidence="4 5">
    <name type="scientific">Rhodosorus marinus</name>
    <dbReference type="NCBI Taxonomy" id="101924"/>
    <lineage>
        <taxon>Eukaryota</taxon>
        <taxon>Rhodophyta</taxon>
        <taxon>Stylonematophyceae</taxon>
        <taxon>Stylonematales</taxon>
        <taxon>Stylonemataceae</taxon>
        <taxon>Rhodosorus</taxon>
    </lineage>
</organism>
<evidence type="ECO:0000256" key="1">
    <source>
        <dbReference type="ARBA" id="ARBA00009095"/>
    </source>
</evidence>
<reference evidence="4 5" key="1">
    <citation type="journal article" date="2023" name="Nat. Commun.">
        <title>Origin of minicircular mitochondrial genomes in red algae.</title>
        <authorList>
            <person name="Lee Y."/>
            <person name="Cho C.H."/>
            <person name="Lee Y.M."/>
            <person name="Park S.I."/>
            <person name="Yang J.H."/>
            <person name="West J.A."/>
            <person name="Bhattacharya D."/>
            <person name="Yoon H.S."/>
        </authorList>
    </citation>
    <scope>NUCLEOTIDE SEQUENCE [LARGE SCALE GENOMIC DNA]</scope>
    <source>
        <strain evidence="4 5">CCMP1338</strain>
        <tissue evidence="4">Whole cell</tissue>
    </source>
</reference>
<evidence type="ECO:0000313" key="4">
    <source>
        <dbReference type="EMBL" id="KAJ8901769.1"/>
    </source>
</evidence>
<comment type="function">
    <text evidence="2">Bifunctional nuclease with both RNase and DNase activities. Involved in basal defense response. Participates in abscisic acid-derived callose deposition following infection by a necrotrophic pathogen.</text>
</comment>
<protein>
    <recommendedName>
        <fullName evidence="3">BFN domain-containing protein</fullName>
    </recommendedName>
</protein>
<evidence type="ECO:0000256" key="2">
    <source>
        <dbReference type="ARBA" id="ARBA00025428"/>
    </source>
</evidence>
<evidence type="ECO:0000313" key="5">
    <source>
        <dbReference type="Proteomes" id="UP001157974"/>
    </source>
</evidence>
<proteinExistence type="inferred from homology"/>
<accession>A0AAV8UGY7</accession>
<dbReference type="PANTHER" id="PTHR15160:SF1">
    <property type="entry name" value="VON HIPPEL-LINDAU DISEASE TUMOR SUPPRESSOR"/>
    <property type="match status" value="1"/>
</dbReference>
<dbReference type="GO" id="GO:0004518">
    <property type="term" value="F:nuclease activity"/>
    <property type="evidence" value="ECO:0007669"/>
    <property type="project" value="InterPro"/>
</dbReference>
<comment type="similarity">
    <text evidence="1">Belongs to the bifunctional nuclease family.</text>
</comment>
<dbReference type="Gene3D" id="3.10.690.10">
    <property type="entry name" value="Bifunctional nuclease domain"/>
    <property type="match status" value="1"/>
</dbReference>
<dbReference type="Proteomes" id="UP001157974">
    <property type="component" value="Unassembled WGS sequence"/>
</dbReference>
<evidence type="ECO:0000259" key="3">
    <source>
        <dbReference type="PROSITE" id="PS51658"/>
    </source>
</evidence>
<dbReference type="InterPro" id="IPR003729">
    <property type="entry name" value="Bi_nuclease_dom"/>
</dbReference>
<dbReference type="Pfam" id="PF02577">
    <property type="entry name" value="BFN_dom"/>
    <property type="match status" value="1"/>
</dbReference>
<dbReference type="PANTHER" id="PTHR15160">
    <property type="entry name" value="VON HIPPEL-LINDAU PROTEIN"/>
    <property type="match status" value="1"/>
</dbReference>
<dbReference type="EMBL" id="JAMWBK010000010">
    <property type="protein sequence ID" value="KAJ8901769.1"/>
    <property type="molecule type" value="Genomic_DNA"/>
</dbReference>
<sequence>MDFITGFVPGLTPTVGWRRSRVVVCQDPTVAPNFKGGWMPEEDTDYTEVRVLTMSRKVSYKEEVCPTCLISLAPIKLHSKALKMTLSGSQVDSIKYALSGAKDKTSRPSTQDLFTNVIRANNGIVSKCAITHVQNEIYFARIWIRTGYRTVGMDARPSDAIVLALKNQAPLYLNKRLLAKWGVSIKAIAKEIENGTSTIAKYNEKAKTSAMILAEKARLPEDKETSILKSQLDLALRLNREQEAEKLMHELRSVNPLAYLKAEHAKAIKEERYTDAAVLDEQIAECKVQNWLRRREERNTEDEEEFGFLIPFDKVTVNNGSCGQSMALISVGKILL</sequence>
<comment type="caution">
    <text evidence="4">The sequence shown here is derived from an EMBL/GenBank/DDBJ whole genome shotgun (WGS) entry which is preliminary data.</text>
</comment>